<dbReference type="RefSeq" id="XP_062679873.1">
    <property type="nucleotide sequence ID" value="XM_062830750.1"/>
</dbReference>
<sequence length="234" mass="26154">MIDTCNDKDDRSEPNNRACQEYSPGPLNNSFQGDKLMMRKPFGGLAVQWLEGGWVDTLLQTRAEPIPLAVKASPGCNVLAGYETWTGTIVRSCDLVPLVSFSSLVHTGERSLPDPHRCGLPSARLADLGFDKQFEVSTCWVLEIDNSHGASVFYIPAEYLSSSPSRRDIYLGICPVHSWRYFCDPSSVRLTNERNSVRLLYLPTSIRSLPTLLLCLSPSHYLNLTFLPMCKQHT</sequence>
<reference evidence="2" key="2">
    <citation type="submission" date="2023-06" db="EMBL/GenBank/DDBJ databases">
        <authorList>
            <consortium name="Lawrence Berkeley National Laboratory"/>
            <person name="Haridas S."/>
            <person name="Hensen N."/>
            <person name="Bonometti L."/>
            <person name="Westerberg I."/>
            <person name="Brannstrom I.O."/>
            <person name="Guillou S."/>
            <person name="Cros-Aarteil S."/>
            <person name="Calhoun S."/>
            <person name="Kuo A."/>
            <person name="Mondo S."/>
            <person name="Pangilinan J."/>
            <person name="Riley R."/>
            <person name="Labutti K."/>
            <person name="Andreopoulos B."/>
            <person name="Lipzen A."/>
            <person name="Chen C."/>
            <person name="Yanf M."/>
            <person name="Daum C."/>
            <person name="Ng V."/>
            <person name="Clum A."/>
            <person name="Steindorff A."/>
            <person name="Ohm R."/>
            <person name="Martin F."/>
            <person name="Silar P."/>
            <person name="Natvig D."/>
            <person name="Lalanne C."/>
            <person name="Gautier V."/>
            <person name="Ament-Velasquez S.L."/>
            <person name="Kruys A."/>
            <person name="Hutchinson M.I."/>
            <person name="Powell A.J."/>
            <person name="Barry K."/>
            <person name="Miller A.N."/>
            <person name="Grigoriev I.V."/>
            <person name="Debuchy R."/>
            <person name="Gladieux P."/>
            <person name="Thoren M.H."/>
            <person name="Johannesson H."/>
        </authorList>
    </citation>
    <scope>NUCLEOTIDE SEQUENCE</scope>
    <source>
        <strain evidence="2">CBS 560.94</strain>
    </source>
</reference>
<dbReference type="AlphaFoldDB" id="A0AAE0JC21"/>
<reference evidence="2" key="1">
    <citation type="journal article" date="2023" name="Mol. Phylogenet. Evol.">
        <title>Genome-scale phylogeny and comparative genomics of the fungal order Sordariales.</title>
        <authorList>
            <person name="Hensen N."/>
            <person name="Bonometti L."/>
            <person name="Westerberg I."/>
            <person name="Brannstrom I.O."/>
            <person name="Guillou S."/>
            <person name="Cros-Aarteil S."/>
            <person name="Calhoun S."/>
            <person name="Haridas S."/>
            <person name="Kuo A."/>
            <person name="Mondo S."/>
            <person name="Pangilinan J."/>
            <person name="Riley R."/>
            <person name="LaButti K."/>
            <person name="Andreopoulos B."/>
            <person name="Lipzen A."/>
            <person name="Chen C."/>
            <person name="Yan M."/>
            <person name="Daum C."/>
            <person name="Ng V."/>
            <person name="Clum A."/>
            <person name="Steindorff A."/>
            <person name="Ohm R.A."/>
            <person name="Martin F."/>
            <person name="Silar P."/>
            <person name="Natvig D.O."/>
            <person name="Lalanne C."/>
            <person name="Gautier V."/>
            <person name="Ament-Velasquez S.L."/>
            <person name="Kruys A."/>
            <person name="Hutchinson M.I."/>
            <person name="Powell A.J."/>
            <person name="Barry K."/>
            <person name="Miller A.N."/>
            <person name="Grigoriev I.V."/>
            <person name="Debuchy R."/>
            <person name="Gladieux P."/>
            <person name="Hiltunen Thoren M."/>
            <person name="Johannesson H."/>
        </authorList>
    </citation>
    <scope>NUCLEOTIDE SEQUENCE</scope>
    <source>
        <strain evidence="2">CBS 560.94</strain>
    </source>
</reference>
<evidence type="ECO:0000313" key="3">
    <source>
        <dbReference type="Proteomes" id="UP001278500"/>
    </source>
</evidence>
<organism evidence="2 3">
    <name type="scientific">Neurospora tetraspora</name>
    <dbReference type="NCBI Taxonomy" id="94610"/>
    <lineage>
        <taxon>Eukaryota</taxon>
        <taxon>Fungi</taxon>
        <taxon>Dikarya</taxon>
        <taxon>Ascomycota</taxon>
        <taxon>Pezizomycotina</taxon>
        <taxon>Sordariomycetes</taxon>
        <taxon>Sordariomycetidae</taxon>
        <taxon>Sordariales</taxon>
        <taxon>Sordariaceae</taxon>
        <taxon>Neurospora</taxon>
    </lineage>
</organism>
<dbReference type="GeneID" id="87867904"/>
<evidence type="ECO:0000256" key="1">
    <source>
        <dbReference type="SAM" id="MobiDB-lite"/>
    </source>
</evidence>
<accession>A0AAE0JC21</accession>
<proteinExistence type="predicted"/>
<keyword evidence="3" id="KW-1185">Reference proteome</keyword>
<feature type="compositionally biased region" description="Basic and acidic residues" evidence="1">
    <location>
        <begin position="1"/>
        <end position="14"/>
    </location>
</feature>
<feature type="region of interest" description="Disordered" evidence="1">
    <location>
        <begin position="1"/>
        <end position="27"/>
    </location>
</feature>
<name>A0AAE0JC21_9PEZI</name>
<dbReference type="Proteomes" id="UP001278500">
    <property type="component" value="Unassembled WGS sequence"/>
</dbReference>
<evidence type="ECO:0000313" key="2">
    <source>
        <dbReference type="EMBL" id="KAK3340931.1"/>
    </source>
</evidence>
<comment type="caution">
    <text evidence="2">The sequence shown here is derived from an EMBL/GenBank/DDBJ whole genome shotgun (WGS) entry which is preliminary data.</text>
</comment>
<dbReference type="EMBL" id="JAUEPP010000006">
    <property type="protein sequence ID" value="KAK3340931.1"/>
    <property type="molecule type" value="Genomic_DNA"/>
</dbReference>
<protein>
    <submittedName>
        <fullName evidence="2">Uncharacterized protein</fullName>
    </submittedName>
</protein>
<gene>
    <name evidence="2" type="ORF">B0H65DRAFT_579061</name>
</gene>